<dbReference type="SMART" id="SM00448">
    <property type="entry name" value="REC"/>
    <property type="match status" value="1"/>
</dbReference>
<feature type="domain" description="OmpR/PhoB-type" evidence="15">
    <location>
        <begin position="125"/>
        <end position="222"/>
    </location>
</feature>
<comment type="function">
    <text evidence="9">May play the central regulatory role in sporulation. It may be an element of the effector pathway responsible for the activation of sporulation genes in response to nutritional stress. Spo0A may act in concert with spo0H (a sigma factor) to control the expression of some genes that are critical to the sporulation process.</text>
</comment>
<dbReference type="InterPro" id="IPR036388">
    <property type="entry name" value="WH-like_DNA-bd_sf"/>
</dbReference>
<keyword evidence="17" id="KW-1185">Reference proteome</keyword>
<keyword evidence="5" id="KW-0843">Virulence</keyword>
<dbReference type="PROSITE" id="PS50110">
    <property type="entry name" value="RESPONSE_REGULATORY"/>
    <property type="match status" value="1"/>
</dbReference>
<keyword evidence="7" id="KW-0010">Activator</keyword>
<evidence type="ECO:0000256" key="8">
    <source>
        <dbReference type="ARBA" id="ARBA00023163"/>
    </source>
</evidence>
<dbReference type="InterPro" id="IPR011006">
    <property type="entry name" value="CheY-like_superfamily"/>
</dbReference>
<dbReference type="Gene3D" id="1.10.10.10">
    <property type="entry name" value="Winged helix-like DNA-binding domain superfamily/Winged helix DNA-binding domain"/>
    <property type="match status" value="1"/>
</dbReference>
<evidence type="ECO:0000256" key="12">
    <source>
        <dbReference type="PROSITE-ProRule" id="PRU00169"/>
    </source>
</evidence>
<dbReference type="PROSITE" id="PS51755">
    <property type="entry name" value="OMPR_PHOB"/>
    <property type="match status" value="1"/>
</dbReference>
<dbReference type="CDD" id="cd00383">
    <property type="entry name" value="trans_reg_C"/>
    <property type="match status" value="1"/>
</dbReference>
<dbReference type="InterPro" id="IPR001867">
    <property type="entry name" value="OmpR/PhoB-type_DNA-bd"/>
</dbReference>
<dbReference type="Proteomes" id="UP000596929">
    <property type="component" value="Unassembled WGS sequence"/>
</dbReference>
<comment type="subcellular location">
    <subcellularLocation>
        <location evidence="1">Cytoplasm</location>
    </subcellularLocation>
</comment>
<dbReference type="InterPro" id="IPR001789">
    <property type="entry name" value="Sig_transdc_resp-reg_receiver"/>
</dbReference>
<dbReference type="RefSeq" id="WP_186860286.1">
    <property type="nucleotide sequence ID" value="NZ_JACOOO010000025.1"/>
</dbReference>
<gene>
    <name evidence="16" type="ORF">H8S20_12075</name>
</gene>
<evidence type="ECO:0000256" key="3">
    <source>
        <dbReference type="ARBA" id="ARBA00022490"/>
    </source>
</evidence>
<evidence type="ECO:0000256" key="10">
    <source>
        <dbReference type="ARBA" id="ARBA00037471"/>
    </source>
</evidence>
<dbReference type="SMART" id="SM00862">
    <property type="entry name" value="Trans_reg_C"/>
    <property type="match status" value="1"/>
</dbReference>
<proteinExistence type="predicted"/>
<dbReference type="PANTHER" id="PTHR48111:SF49">
    <property type="entry name" value="HEME RESPONSE REGULATOR HSSR"/>
    <property type="match status" value="1"/>
</dbReference>
<feature type="modified residue" description="4-aspartylphosphate" evidence="12">
    <location>
        <position position="52"/>
    </location>
</feature>
<dbReference type="InterPro" id="IPR039420">
    <property type="entry name" value="WalR-like"/>
</dbReference>
<comment type="caution">
    <text evidence="16">The sequence shown here is derived from an EMBL/GenBank/DDBJ whole genome shotgun (WGS) entry which is preliminary data.</text>
</comment>
<evidence type="ECO:0000256" key="4">
    <source>
        <dbReference type="ARBA" id="ARBA00023015"/>
    </source>
</evidence>
<evidence type="ECO:0000256" key="1">
    <source>
        <dbReference type="ARBA" id="ARBA00004496"/>
    </source>
</evidence>
<dbReference type="SUPFAM" id="SSF52172">
    <property type="entry name" value="CheY-like"/>
    <property type="match status" value="1"/>
</dbReference>
<dbReference type="Gene3D" id="3.40.50.2300">
    <property type="match status" value="1"/>
</dbReference>
<evidence type="ECO:0000256" key="6">
    <source>
        <dbReference type="ARBA" id="ARBA00023125"/>
    </source>
</evidence>
<feature type="domain" description="Response regulatory" evidence="14">
    <location>
        <begin position="3"/>
        <end position="117"/>
    </location>
</feature>
<name>A0ABR7DDV9_9CLOT</name>
<evidence type="ECO:0000256" key="11">
    <source>
        <dbReference type="ARBA" id="ARBA00039976"/>
    </source>
</evidence>
<keyword evidence="6 13" id="KW-0238">DNA-binding</keyword>
<evidence type="ECO:0000256" key="7">
    <source>
        <dbReference type="ARBA" id="ARBA00023159"/>
    </source>
</evidence>
<protein>
    <recommendedName>
        <fullName evidence="11">Heme response regulator HssR</fullName>
    </recommendedName>
    <alternativeName>
        <fullName evidence="2">Stage 0 sporulation protein A homolog</fullName>
    </alternativeName>
</protein>
<keyword evidence="4" id="KW-0805">Transcription regulation</keyword>
<keyword evidence="12" id="KW-0597">Phosphoprotein</keyword>
<evidence type="ECO:0000259" key="14">
    <source>
        <dbReference type="PROSITE" id="PS50110"/>
    </source>
</evidence>
<keyword evidence="8" id="KW-0804">Transcription</keyword>
<organism evidence="16 17">
    <name type="scientific">Clostridium hominis</name>
    <dbReference type="NCBI Taxonomy" id="2763036"/>
    <lineage>
        <taxon>Bacteria</taxon>
        <taxon>Bacillati</taxon>
        <taxon>Bacillota</taxon>
        <taxon>Clostridia</taxon>
        <taxon>Eubacteriales</taxon>
        <taxon>Clostridiaceae</taxon>
        <taxon>Clostridium</taxon>
    </lineage>
</organism>
<evidence type="ECO:0000256" key="9">
    <source>
        <dbReference type="ARBA" id="ARBA00024867"/>
    </source>
</evidence>
<dbReference type="PANTHER" id="PTHR48111">
    <property type="entry name" value="REGULATOR OF RPOS"/>
    <property type="match status" value="1"/>
</dbReference>
<accession>A0ABR7DDV9</accession>
<evidence type="ECO:0000256" key="5">
    <source>
        <dbReference type="ARBA" id="ARBA00023026"/>
    </source>
</evidence>
<reference evidence="16 17" key="1">
    <citation type="submission" date="2020-08" db="EMBL/GenBank/DDBJ databases">
        <title>Genome public.</title>
        <authorList>
            <person name="Liu C."/>
            <person name="Sun Q."/>
        </authorList>
    </citation>
    <scope>NUCLEOTIDE SEQUENCE [LARGE SCALE GENOMIC DNA]</scope>
    <source>
        <strain evidence="16 17">NSJ-6</strain>
    </source>
</reference>
<comment type="function">
    <text evidence="10">Member of the two-component regulatory system HssS/HssR involved in intracellular heme homeostasis and tempering of staphylococcal virulence. Phosphorylated HssR binds to a direct repeat sequence within hrtAB promoter and activates the expression of hrtAB, an efflux pump, in response to extracellular heme, hemin, hemoglobin or blood.</text>
</comment>
<evidence type="ECO:0000313" key="17">
    <source>
        <dbReference type="Proteomes" id="UP000596929"/>
    </source>
</evidence>
<evidence type="ECO:0000256" key="13">
    <source>
        <dbReference type="PROSITE-ProRule" id="PRU01091"/>
    </source>
</evidence>
<evidence type="ECO:0000256" key="2">
    <source>
        <dbReference type="ARBA" id="ARBA00018672"/>
    </source>
</evidence>
<keyword evidence="3" id="KW-0963">Cytoplasm</keyword>
<dbReference type="Pfam" id="PF00072">
    <property type="entry name" value="Response_reg"/>
    <property type="match status" value="1"/>
</dbReference>
<evidence type="ECO:0000259" key="15">
    <source>
        <dbReference type="PROSITE" id="PS51755"/>
    </source>
</evidence>
<dbReference type="EMBL" id="JACOOO010000025">
    <property type="protein sequence ID" value="MBC5629627.1"/>
    <property type="molecule type" value="Genomic_DNA"/>
</dbReference>
<dbReference type="Pfam" id="PF00486">
    <property type="entry name" value="Trans_reg_C"/>
    <property type="match status" value="1"/>
</dbReference>
<sequence>MFHILIVEDDKNTRKLMNAIISNEGYKTFTTENGKDALDILDKEHIDLIVLDIMMPQMDGYEFTKTLRSCNNNLPILMVSAKQLPEDKKKGFLVGTDDYMTKPVDEEEMLLRIKALLRRSSIVNERRLTIASVVLDYDTLTVSRSNDVQVLPQKEFYLLYKLLSYPNKIFTRLQLMDEIWGMDSETSDTTLNVHINRLRKRFKDYSEFSLIAVRGLGYKAVRNDEV</sequence>
<evidence type="ECO:0000313" key="16">
    <source>
        <dbReference type="EMBL" id="MBC5629627.1"/>
    </source>
</evidence>
<dbReference type="CDD" id="cd17574">
    <property type="entry name" value="REC_OmpR"/>
    <property type="match status" value="1"/>
</dbReference>
<feature type="DNA-binding region" description="OmpR/PhoB-type" evidence="13">
    <location>
        <begin position="125"/>
        <end position="222"/>
    </location>
</feature>